<dbReference type="EMBL" id="CP045699">
    <property type="protein sequence ID" value="QGA65632.1"/>
    <property type="molecule type" value="Genomic_DNA"/>
</dbReference>
<feature type="transmembrane region" description="Helical" evidence="6">
    <location>
        <begin position="46"/>
        <end position="66"/>
    </location>
</feature>
<sequence>MRLNSAVSPLELWIFKYYRFVHGARIALAFVMMLAITRLLDIPDSTWPLITLVVVMGPISYWGNVFPRAIQRVLGTCIGAASGMVALYLETFSTPLLMLWCAIIMFLCGYLALGKRPYAGLLIGITLAVVLGAHSGEFEQALWRSGDVIFGSAFALLCCSIFPQRAFIHWRLNVSEHLLQIATLHHTLLSPNVVERPRLQARQKEMLGNIIRNRSLVSPSAAETHLSSSLLSSIQSSMVNCLYTVDKLSDIYWQDRHHHLALIQAKSLKISHQATEKTLYQLSHMLKTGEIEGGEWHFDNMNEAIEEVKSLLDKSQHDTSLYGYVWLNVQLIEELAKLRRMIMLALNLTKSSNFT</sequence>
<comment type="subcellular location">
    <subcellularLocation>
        <location evidence="1">Cell membrane</location>
        <topology evidence="1">Multi-pass membrane protein</topology>
    </subcellularLocation>
</comment>
<feature type="transmembrane region" description="Helical" evidence="6">
    <location>
        <begin position="148"/>
        <end position="168"/>
    </location>
</feature>
<feature type="transmembrane region" description="Helical" evidence="6">
    <location>
        <begin position="73"/>
        <end position="89"/>
    </location>
</feature>
<evidence type="ECO:0000313" key="7">
    <source>
        <dbReference type="EMBL" id="QGA65632.1"/>
    </source>
</evidence>
<dbReference type="GO" id="GO:0022857">
    <property type="term" value="F:transmembrane transporter activity"/>
    <property type="evidence" value="ECO:0007669"/>
    <property type="project" value="InterPro"/>
</dbReference>
<dbReference type="Pfam" id="PF04632">
    <property type="entry name" value="FUSC"/>
    <property type="match status" value="1"/>
</dbReference>
<evidence type="ECO:0000256" key="4">
    <source>
        <dbReference type="ARBA" id="ARBA00022989"/>
    </source>
</evidence>
<evidence type="ECO:0000256" key="2">
    <source>
        <dbReference type="ARBA" id="ARBA00022475"/>
    </source>
</evidence>
<keyword evidence="4 6" id="KW-1133">Transmembrane helix</keyword>
<dbReference type="InterPro" id="IPR006726">
    <property type="entry name" value="PHBA_efflux_AaeB/fusaric-R"/>
</dbReference>
<evidence type="ECO:0000256" key="5">
    <source>
        <dbReference type="ARBA" id="ARBA00023136"/>
    </source>
</evidence>
<feature type="transmembrane region" description="Helical" evidence="6">
    <location>
        <begin position="118"/>
        <end position="136"/>
    </location>
</feature>
<proteinExistence type="predicted"/>
<dbReference type="AlphaFoldDB" id="A0A5Q0TES4"/>
<dbReference type="PANTHER" id="PTHR30509">
    <property type="entry name" value="P-HYDROXYBENZOIC ACID EFFLUX PUMP SUBUNIT-RELATED"/>
    <property type="match status" value="1"/>
</dbReference>
<keyword evidence="8" id="KW-1185">Reference proteome</keyword>
<organism evidence="7 8">
    <name type="scientific">Vibrio algicola</name>
    <dbReference type="NCBI Taxonomy" id="2662262"/>
    <lineage>
        <taxon>Bacteria</taxon>
        <taxon>Pseudomonadati</taxon>
        <taxon>Pseudomonadota</taxon>
        <taxon>Gammaproteobacteria</taxon>
        <taxon>Vibrionales</taxon>
        <taxon>Vibrionaceae</taxon>
        <taxon>Vibrio</taxon>
    </lineage>
</organism>
<feature type="transmembrane region" description="Helical" evidence="6">
    <location>
        <begin position="95"/>
        <end position="113"/>
    </location>
</feature>
<dbReference type="GO" id="GO:0005886">
    <property type="term" value="C:plasma membrane"/>
    <property type="evidence" value="ECO:0007669"/>
    <property type="project" value="UniProtKB-SubCell"/>
</dbReference>
<keyword evidence="3 6" id="KW-0812">Transmembrane</keyword>
<dbReference type="RefSeq" id="WP_153447779.1">
    <property type="nucleotide sequence ID" value="NZ_CP045699.1"/>
</dbReference>
<name>A0A5Q0TES4_9VIBR</name>
<dbReference type="PANTHER" id="PTHR30509:SF42">
    <property type="entry name" value="INNER MEMBRANE PROTEIN YEEA"/>
    <property type="match status" value="1"/>
</dbReference>
<evidence type="ECO:0000256" key="6">
    <source>
        <dbReference type="SAM" id="Phobius"/>
    </source>
</evidence>
<evidence type="ECO:0000256" key="1">
    <source>
        <dbReference type="ARBA" id="ARBA00004651"/>
    </source>
</evidence>
<dbReference type="Proteomes" id="UP000348942">
    <property type="component" value="Chromosome 1"/>
</dbReference>
<evidence type="ECO:0000256" key="3">
    <source>
        <dbReference type="ARBA" id="ARBA00022692"/>
    </source>
</evidence>
<keyword evidence="2" id="KW-1003">Cell membrane</keyword>
<feature type="transmembrane region" description="Helical" evidence="6">
    <location>
        <begin position="20"/>
        <end position="40"/>
    </location>
</feature>
<keyword evidence="5 6" id="KW-0472">Membrane</keyword>
<accession>A0A5Q0TES4</accession>
<evidence type="ECO:0000313" key="8">
    <source>
        <dbReference type="Proteomes" id="UP000348942"/>
    </source>
</evidence>
<gene>
    <name evidence="7" type="ORF">GFB47_09525</name>
</gene>
<protein>
    <submittedName>
        <fullName evidence="7">FUSC family protein</fullName>
    </submittedName>
</protein>
<reference evidence="7 8" key="1">
    <citation type="submission" date="2019-10" db="EMBL/GenBank/DDBJ databases">
        <title>Vibrio sp. nov., isolated from Coralline algae surface.</title>
        <authorList>
            <person name="Geng Y."/>
            <person name="Zhang X."/>
        </authorList>
    </citation>
    <scope>NUCLEOTIDE SEQUENCE [LARGE SCALE GENOMIC DNA]</scope>
    <source>
        <strain evidence="7 8">SM1977</strain>
    </source>
</reference>